<dbReference type="Proteomes" id="UP000824140">
    <property type="component" value="Unassembled WGS sequence"/>
</dbReference>
<evidence type="ECO:0000256" key="1">
    <source>
        <dbReference type="SAM" id="SignalP"/>
    </source>
</evidence>
<accession>A0A9D1K594</accession>
<sequence length="280" mass="29982">MPFKRSCGFPARACALMLALLLFASGALAEPGTLEVAFLNAGKADAFVLLTENSAVVIDTGENSMGDALVDFLLERGVSRVDALFITHFDKDHVGGADALLAALPVSAVYESACEKDNKQTRQYREALEDQGLTPIALQENMALEIDGVQYAISVTNLLCTGKNASNDSSLVIRVQHGQTRFLFAGDAENDRLAELLREGGLACDVLKVPHHGSYESLSSAFFQAASPTYAVITSDEEHPEDETVLHILSSLGTTVYLTRLGDVFCLSDGETLEFSQASA</sequence>
<dbReference type="AlphaFoldDB" id="A0A9D1K594"/>
<dbReference type="PANTHER" id="PTHR30619">
    <property type="entry name" value="DNA INTERNALIZATION/COMPETENCE PROTEIN COMEC/REC2"/>
    <property type="match status" value="1"/>
</dbReference>
<dbReference type="Pfam" id="PF00753">
    <property type="entry name" value="Lactamase_B"/>
    <property type="match status" value="1"/>
</dbReference>
<dbReference type="EMBL" id="DVJN01000076">
    <property type="protein sequence ID" value="HIS92111.1"/>
    <property type="molecule type" value="Genomic_DNA"/>
</dbReference>
<organism evidence="3 4">
    <name type="scientific">Candidatus Alectryocaccomicrobium excrementavium</name>
    <dbReference type="NCBI Taxonomy" id="2840668"/>
    <lineage>
        <taxon>Bacteria</taxon>
        <taxon>Bacillati</taxon>
        <taxon>Bacillota</taxon>
        <taxon>Clostridia</taxon>
        <taxon>Candidatus Alectryocaccomicrobium</taxon>
    </lineage>
</organism>
<dbReference type="InterPro" id="IPR001279">
    <property type="entry name" value="Metallo-B-lactamas"/>
</dbReference>
<proteinExistence type="predicted"/>
<evidence type="ECO:0000259" key="2">
    <source>
        <dbReference type="SMART" id="SM00849"/>
    </source>
</evidence>
<evidence type="ECO:0000313" key="3">
    <source>
        <dbReference type="EMBL" id="HIS92111.1"/>
    </source>
</evidence>
<feature type="domain" description="Metallo-beta-lactamase" evidence="2">
    <location>
        <begin position="43"/>
        <end position="236"/>
    </location>
</feature>
<keyword evidence="1" id="KW-0732">Signal</keyword>
<dbReference type="InterPro" id="IPR052159">
    <property type="entry name" value="Competence_DNA_uptake"/>
</dbReference>
<comment type="caution">
    <text evidence="3">The sequence shown here is derived from an EMBL/GenBank/DDBJ whole genome shotgun (WGS) entry which is preliminary data.</text>
</comment>
<feature type="signal peptide" evidence="1">
    <location>
        <begin position="1"/>
        <end position="29"/>
    </location>
</feature>
<dbReference type="PANTHER" id="PTHR30619:SF1">
    <property type="entry name" value="RECOMBINATION PROTEIN 2"/>
    <property type="match status" value="1"/>
</dbReference>
<dbReference type="Gene3D" id="3.60.15.10">
    <property type="entry name" value="Ribonuclease Z/Hydroxyacylglutathione hydrolase-like"/>
    <property type="match status" value="1"/>
</dbReference>
<dbReference type="SMART" id="SM00849">
    <property type="entry name" value="Lactamase_B"/>
    <property type="match status" value="1"/>
</dbReference>
<gene>
    <name evidence="3" type="ORF">IAA84_03750</name>
</gene>
<dbReference type="CDD" id="cd07731">
    <property type="entry name" value="ComA-like_MBL-fold"/>
    <property type="match status" value="1"/>
</dbReference>
<dbReference type="SUPFAM" id="SSF56281">
    <property type="entry name" value="Metallo-hydrolase/oxidoreductase"/>
    <property type="match status" value="1"/>
</dbReference>
<dbReference type="InterPro" id="IPR036866">
    <property type="entry name" value="RibonucZ/Hydroxyglut_hydro"/>
</dbReference>
<reference evidence="3" key="2">
    <citation type="journal article" date="2021" name="PeerJ">
        <title>Extensive microbial diversity within the chicken gut microbiome revealed by metagenomics and culture.</title>
        <authorList>
            <person name="Gilroy R."/>
            <person name="Ravi A."/>
            <person name="Getino M."/>
            <person name="Pursley I."/>
            <person name="Horton D.L."/>
            <person name="Alikhan N.F."/>
            <person name="Baker D."/>
            <person name="Gharbi K."/>
            <person name="Hall N."/>
            <person name="Watson M."/>
            <person name="Adriaenssens E.M."/>
            <person name="Foster-Nyarko E."/>
            <person name="Jarju S."/>
            <person name="Secka A."/>
            <person name="Antonio M."/>
            <person name="Oren A."/>
            <person name="Chaudhuri R.R."/>
            <person name="La Ragione R."/>
            <person name="Hildebrand F."/>
            <person name="Pallen M.J."/>
        </authorList>
    </citation>
    <scope>NUCLEOTIDE SEQUENCE</scope>
    <source>
        <strain evidence="3">13766</strain>
    </source>
</reference>
<reference evidence="3" key="1">
    <citation type="submission" date="2020-10" db="EMBL/GenBank/DDBJ databases">
        <authorList>
            <person name="Gilroy R."/>
        </authorList>
    </citation>
    <scope>NUCLEOTIDE SEQUENCE</scope>
    <source>
        <strain evidence="3">13766</strain>
    </source>
</reference>
<evidence type="ECO:0000313" key="4">
    <source>
        <dbReference type="Proteomes" id="UP000824140"/>
    </source>
</evidence>
<feature type="chain" id="PRO_5039586936" evidence="1">
    <location>
        <begin position="30"/>
        <end position="280"/>
    </location>
</feature>
<protein>
    <submittedName>
        <fullName evidence="3">MBL fold metallo-hydrolase</fullName>
    </submittedName>
</protein>
<name>A0A9D1K594_9FIRM</name>
<dbReference type="InterPro" id="IPR035681">
    <property type="entry name" value="ComA-like_MBL"/>
</dbReference>